<dbReference type="AlphaFoldDB" id="A0A2Z6DYA0"/>
<dbReference type="SUPFAM" id="SSF53474">
    <property type="entry name" value="alpha/beta-Hydrolases"/>
    <property type="match status" value="1"/>
</dbReference>
<dbReference type="GO" id="GO:0016020">
    <property type="term" value="C:membrane"/>
    <property type="evidence" value="ECO:0007669"/>
    <property type="project" value="TreeGrafter"/>
</dbReference>
<dbReference type="KEGG" id="htl:HPTL_1242"/>
<feature type="domain" description="AB hydrolase-1" evidence="1">
    <location>
        <begin position="36"/>
        <end position="253"/>
    </location>
</feature>
<dbReference type="Pfam" id="PF12697">
    <property type="entry name" value="Abhydrolase_6"/>
    <property type="match status" value="1"/>
</dbReference>
<organism evidence="2 3">
    <name type="scientific">Hydrogenophilus thermoluteolus</name>
    <name type="common">Pseudomonas hydrogenothermophila</name>
    <dbReference type="NCBI Taxonomy" id="297"/>
    <lineage>
        <taxon>Bacteria</taxon>
        <taxon>Pseudomonadati</taxon>
        <taxon>Pseudomonadota</taxon>
        <taxon>Hydrogenophilia</taxon>
        <taxon>Hydrogenophilales</taxon>
        <taxon>Hydrogenophilaceae</taxon>
        <taxon>Hydrogenophilus</taxon>
    </lineage>
</organism>
<dbReference type="PRINTS" id="PR00111">
    <property type="entry name" value="ABHYDROLASE"/>
</dbReference>
<dbReference type="Proteomes" id="UP000262004">
    <property type="component" value="Chromosome"/>
</dbReference>
<dbReference type="OrthoDB" id="5294767at2"/>
<accession>A0A2Z6DYA0</accession>
<dbReference type="GO" id="GO:0016787">
    <property type="term" value="F:hydrolase activity"/>
    <property type="evidence" value="ECO:0007669"/>
    <property type="project" value="UniProtKB-KW"/>
</dbReference>
<dbReference type="InterPro" id="IPR000073">
    <property type="entry name" value="AB_hydrolase_1"/>
</dbReference>
<dbReference type="PANTHER" id="PTHR43798">
    <property type="entry name" value="MONOACYLGLYCEROL LIPASE"/>
    <property type="match status" value="1"/>
</dbReference>
<protein>
    <submittedName>
        <fullName evidence="2">Alpha/beta hydrolase</fullName>
    </submittedName>
</protein>
<sequence>MNQFERFVEHPKGKLFVASWQPDPVAPSGSANVPFLLLHDSLGCVGLWRDFPDRLAQTLGVPVHAYDRLGYGRSSARNGPQPLSFIADEAQAGIVPVLDALAIDRCVLLGHSVGGAMALTAAAIHPERVAGVVTIAAQAFVEQRTLEGIRAAKALFAHPEQRARLTRWHGAKAQWVLDAWTETWLDSAFRDWSLVSVLPKVTAPVLAIHGDRDEYGSEVFPNAIAAGVVGPAEQVILRDCGHLPHRERPDEVMTAITAWFRRRLA</sequence>
<reference evidence="2 3" key="1">
    <citation type="submission" date="2018-04" db="EMBL/GenBank/DDBJ databases">
        <title>Complete genome sequence of Hydrogenophilus thermoluteolus TH-1.</title>
        <authorList>
            <person name="Arai H."/>
        </authorList>
    </citation>
    <scope>NUCLEOTIDE SEQUENCE [LARGE SCALE GENOMIC DNA]</scope>
    <source>
        <strain evidence="2 3">TH-1</strain>
    </source>
</reference>
<dbReference type="InterPro" id="IPR029058">
    <property type="entry name" value="AB_hydrolase_fold"/>
</dbReference>
<dbReference type="InterPro" id="IPR050266">
    <property type="entry name" value="AB_hydrolase_sf"/>
</dbReference>
<evidence type="ECO:0000259" key="1">
    <source>
        <dbReference type="Pfam" id="PF12697"/>
    </source>
</evidence>
<dbReference type="Gene3D" id="3.40.50.1820">
    <property type="entry name" value="alpha/beta hydrolase"/>
    <property type="match status" value="1"/>
</dbReference>
<gene>
    <name evidence="2" type="ORF">HPTL_1242</name>
</gene>
<name>A0A2Z6DYA0_HYDTE</name>
<evidence type="ECO:0000313" key="2">
    <source>
        <dbReference type="EMBL" id="BBD77506.1"/>
    </source>
</evidence>
<dbReference type="RefSeq" id="WP_119335237.1">
    <property type="nucleotide sequence ID" value="NZ_AP018558.1"/>
</dbReference>
<evidence type="ECO:0000313" key="3">
    <source>
        <dbReference type="Proteomes" id="UP000262004"/>
    </source>
</evidence>
<dbReference type="PANTHER" id="PTHR43798:SF33">
    <property type="entry name" value="HYDROLASE, PUTATIVE (AFU_ORTHOLOGUE AFUA_2G14860)-RELATED"/>
    <property type="match status" value="1"/>
</dbReference>
<keyword evidence="2" id="KW-0378">Hydrolase</keyword>
<proteinExistence type="predicted"/>
<dbReference type="EMBL" id="AP018558">
    <property type="protein sequence ID" value="BBD77506.1"/>
    <property type="molecule type" value="Genomic_DNA"/>
</dbReference>
<keyword evidence="3" id="KW-1185">Reference proteome</keyword>